<evidence type="ECO:0000313" key="3">
    <source>
        <dbReference type="EMBL" id="GES92843.1"/>
    </source>
</evidence>
<protein>
    <recommendedName>
        <fullName evidence="1">F-box domain-containing protein</fullName>
    </recommendedName>
</protein>
<dbReference type="PROSITE" id="PS50181">
    <property type="entry name" value="FBOX"/>
    <property type="match status" value="1"/>
</dbReference>
<dbReference type="EMBL" id="BLAL01000218">
    <property type="protein sequence ID" value="GES92843.1"/>
    <property type="molecule type" value="Genomic_DNA"/>
</dbReference>
<accession>A0A2Z6RDL1</accession>
<evidence type="ECO:0000259" key="1">
    <source>
        <dbReference type="PROSITE" id="PS50181"/>
    </source>
</evidence>
<dbReference type="Gene3D" id="1.20.1280.50">
    <property type="match status" value="1"/>
</dbReference>
<name>A0A2Z6RDL1_9GLOM</name>
<proteinExistence type="predicted"/>
<dbReference type="SUPFAM" id="SSF81383">
    <property type="entry name" value="F-box domain"/>
    <property type="match status" value="1"/>
</dbReference>
<organism evidence="2 4">
    <name type="scientific">Rhizophagus clarus</name>
    <dbReference type="NCBI Taxonomy" id="94130"/>
    <lineage>
        <taxon>Eukaryota</taxon>
        <taxon>Fungi</taxon>
        <taxon>Fungi incertae sedis</taxon>
        <taxon>Mucoromycota</taxon>
        <taxon>Glomeromycotina</taxon>
        <taxon>Glomeromycetes</taxon>
        <taxon>Glomerales</taxon>
        <taxon>Glomeraceae</taxon>
        <taxon>Rhizophagus</taxon>
    </lineage>
</organism>
<evidence type="ECO:0000313" key="2">
    <source>
        <dbReference type="EMBL" id="GBB99042.1"/>
    </source>
</evidence>
<gene>
    <name evidence="3" type="ORF">RCL2_001960100</name>
    <name evidence="2" type="ORF">RclHR1_00340033</name>
</gene>
<dbReference type="OrthoDB" id="1107553at2759"/>
<reference evidence="2 4" key="1">
    <citation type="submission" date="2017-11" db="EMBL/GenBank/DDBJ databases">
        <title>The genome of Rhizophagus clarus HR1 reveals common genetic basis of auxotrophy among arbuscular mycorrhizal fungi.</title>
        <authorList>
            <person name="Kobayashi Y."/>
        </authorList>
    </citation>
    <scope>NUCLEOTIDE SEQUENCE [LARGE SCALE GENOMIC DNA]</scope>
    <source>
        <strain evidence="2 4">HR1</strain>
    </source>
</reference>
<dbReference type="Proteomes" id="UP000615446">
    <property type="component" value="Unassembled WGS sequence"/>
</dbReference>
<dbReference type="AlphaFoldDB" id="A0A2Z6RDL1"/>
<keyword evidence="4" id="KW-1185">Reference proteome</keyword>
<dbReference type="Proteomes" id="UP000247702">
    <property type="component" value="Unassembled WGS sequence"/>
</dbReference>
<dbReference type="InterPro" id="IPR036047">
    <property type="entry name" value="F-box-like_dom_sf"/>
</dbReference>
<dbReference type="SMART" id="SM00256">
    <property type="entry name" value="FBOX"/>
    <property type="match status" value="1"/>
</dbReference>
<evidence type="ECO:0000313" key="4">
    <source>
        <dbReference type="Proteomes" id="UP000247702"/>
    </source>
</evidence>
<dbReference type="CDD" id="cd09917">
    <property type="entry name" value="F-box_SF"/>
    <property type="match status" value="1"/>
</dbReference>
<dbReference type="InterPro" id="IPR001810">
    <property type="entry name" value="F-box_dom"/>
</dbReference>
<sequence>MAQLPEDCLHEIFQYLDDNHLCSCLLVCRIWCQISIRILWRNVWNIETLITCLPEESKVNLHRNEIPVSDRTPLINYASFCKIFMMNKFHERIMLFLNPRHSATSTVNLDIKISVLSNELLNLLVSNASLKSLHLLFTNPSITSMIDFASLFGVNNFLQDMTELYCNSNHSPGFYSGLSRLCRNVQSLDLSIENSISNANELANFLFRQRNMKSLDIWQHVRLLNDNLILGSIPNSVTELGLNLPSVSNLRLIIGNLNNLRILKLSITDTNNYNGIESLEFLRLKILKFPSKFTRPTNEYIINFLNIHGGKLKEIHIARIEESLRNNIIHLCPNITVTNIISIDD</sequence>
<reference evidence="3" key="2">
    <citation type="submission" date="2019-10" db="EMBL/GenBank/DDBJ databases">
        <title>Conservation and host-specific expression of non-tandemly repeated heterogenous ribosome RNA gene in arbuscular mycorrhizal fungi.</title>
        <authorList>
            <person name="Maeda T."/>
            <person name="Kobayashi Y."/>
            <person name="Nakagawa T."/>
            <person name="Ezawa T."/>
            <person name="Yamaguchi K."/>
            <person name="Bino T."/>
            <person name="Nishimoto Y."/>
            <person name="Shigenobu S."/>
            <person name="Kawaguchi M."/>
        </authorList>
    </citation>
    <scope>NUCLEOTIDE SEQUENCE</scope>
    <source>
        <strain evidence="3">HR1</strain>
    </source>
</reference>
<dbReference type="EMBL" id="BEXD01002668">
    <property type="protein sequence ID" value="GBB99042.1"/>
    <property type="molecule type" value="Genomic_DNA"/>
</dbReference>
<feature type="domain" description="F-box" evidence="1">
    <location>
        <begin position="1"/>
        <end position="43"/>
    </location>
</feature>
<dbReference type="Pfam" id="PF12937">
    <property type="entry name" value="F-box-like"/>
    <property type="match status" value="1"/>
</dbReference>
<comment type="caution">
    <text evidence="2">The sequence shown here is derived from an EMBL/GenBank/DDBJ whole genome shotgun (WGS) entry which is preliminary data.</text>
</comment>